<dbReference type="InterPro" id="IPR013320">
    <property type="entry name" value="ConA-like_dom_sf"/>
</dbReference>
<dbReference type="Proteomes" id="UP000324015">
    <property type="component" value="Chromosome"/>
</dbReference>
<dbReference type="Gene3D" id="2.60.120.200">
    <property type="match status" value="1"/>
</dbReference>
<dbReference type="AlphaFoldDB" id="A0A5P2CB92"/>
<reference evidence="1 2" key="1">
    <citation type="submission" date="2018-05" db="EMBL/GenBank/DDBJ databases">
        <title>Streptomyces venezuelae.</title>
        <authorList>
            <person name="Kim W."/>
            <person name="Lee N."/>
            <person name="Cho B.-K."/>
        </authorList>
    </citation>
    <scope>NUCLEOTIDE SEQUENCE [LARGE SCALE GENOMIC DNA]</scope>
    <source>
        <strain evidence="1 2">ATCC 14585</strain>
    </source>
</reference>
<evidence type="ECO:0000313" key="1">
    <source>
        <dbReference type="EMBL" id="QES40025.1"/>
    </source>
</evidence>
<accession>A0A5P2CB92</accession>
<dbReference type="Pfam" id="PF14099">
    <property type="entry name" value="Polysacc_lyase"/>
    <property type="match status" value="1"/>
</dbReference>
<dbReference type="EMBL" id="CP029191">
    <property type="protein sequence ID" value="QES40025.1"/>
    <property type="molecule type" value="Genomic_DNA"/>
</dbReference>
<organism evidence="1 2">
    <name type="scientific">Streptomyces venezuelae</name>
    <dbReference type="NCBI Taxonomy" id="54571"/>
    <lineage>
        <taxon>Bacteria</taxon>
        <taxon>Bacillati</taxon>
        <taxon>Actinomycetota</taxon>
        <taxon>Actinomycetes</taxon>
        <taxon>Kitasatosporales</taxon>
        <taxon>Streptomycetaceae</taxon>
        <taxon>Streptomyces</taxon>
    </lineage>
</organism>
<protein>
    <recommendedName>
        <fullName evidence="3">Polysaccharide lyase-like protein</fullName>
    </recommendedName>
</protein>
<name>A0A5P2CB92_STRVZ</name>
<proteinExistence type="predicted"/>
<dbReference type="SUPFAM" id="SSF49899">
    <property type="entry name" value="Concanavalin A-like lectins/glucanases"/>
    <property type="match status" value="1"/>
</dbReference>
<evidence type="ECO:0008006" key="3">
    <source>
        <dbReference type="Google" id="ProtNLM"/>
    </source>
</evidence>
<sequence>MAAPPPTSQEHAVNRTAKTLTWAGGIAVAGVLAWAVAAPHAADLAAHDSGGRTEQAKNGGSAKSAKSVLWDGDASRGLGVFGTTLCDAPGSVTVDNWGTARGDFFKFNKPIGVPRCEAHNVRTASGEYAFRDGRTYWFGWDSMTKTGEAQTVFQWKSNGTNDQHSQNYPVIMKVEDGRLKVWYVAPGEEWIAIGSAPWSAGAWHSVQLGITTSSGSSGKLSAYLDGKEIASRTGARTWDDLGNKPRWGTYWGTDGSTAAINWIDGLAMGESRADVD</sequence>
<dbReference type="InterPro" id="IPR025975">
    <property type="entry name" value="Polysacc_lyase"/>
</dbReference>
<evidence type="ECO:0000313" key="2">
    <source>
        <dbReference type="Proteomes" id="UP000324015"/>
    </source>
</evidence>
<dbReference type="RefSeq" id="WP_150182195.1">
    <property type="nucleotide sequence ID" value="NZ_CP029191.1"/>
</dbReference>
<gene>
    <name evidence="1" type="ORF">DEJ49_02655</name>
</gene>